<dbReference type="Proteomes" id="UP000752696">
    <property type="component" value="Unassembled WGS sequence"/>
</dbReference>
<protein>
    <submittedName>
        <fullName evidence="2">Uncharacterized protein</fullName>
    </submittedName>
</protein>
<evidence type="ECO:0000313" key="3">
    <source>
        <dbReference type="Proteomes" id="UP000752696"/>
    </source>
</evidence>
<dbReference type="EMBL" id="CAJDYZ010003650">
    <property type="protein sequence ID" value="CAD1470308.1"/>
    <property type="molecule type" value="Genomic_DNA"/>
</dbReference>
<evidence type="ECO:0000313" key="2">
    <source>
        <dbReference type="EMBL" id="CAD1470308.1"/>
    </source>
</evidence>
<gene>
    <name evidence="2" type="ORF">MHI_LOCUS183745</name>
</gene>
<comment type="caution">
    <text evidence="2">The sequence shown here is derived from an EMBL/GenBank/DDBJ whole genome shotgun (WGS) entry which is preliminary data.</text>
</comment>
<keyword evidence="3" id="KW-1185">Reference proteome</keyword>
<name>A0A6V7GWR5_9HYME</name>
<accession>A0A6V7GWR5</accession>
<proteinExistence type="predicted"/>
<reference evidence="2" key="1">
    <citation type="submission" date="2020-07" db="EMBL/GenBank/DDBJ databases">
        <authorList>
            <person name="Nazaruddin N."/>
        </authorList>
    </citation>
    <scope>NUCLEOTIDE SEQUENCE</scope>
</reference>
<dbReference type="OrthoDB" id="6130753at2759"/>
<evidence type="ECO:0000256" key="1">
    <source>
        <dbReference type="SAM" id="MobiDB-lite"/>
    </source>
</evidence>
<feature type="non-terminal residue" evidence="2">
    <location>
        <position position="1"/>
    </location>
</feature>
<organism evidence="2 3">
    <name type="scientific">Heterotrigona itama</name>
    <dbReference type="NCBI Taxonomy" id="395501"/>
    <lineage>
        <taxon>Eukaryota</taxon>
        <taxon>Metazoa</taxon>
        <taxon>Ecdysozoa</taxon>
        <taxon>Arthropoda</taxon>
        <taxon>Hexapoda</taxon>
        <taxon>Insecta</taxon>
        <taxon>Pterygota</taxon>
        <taxon>Neoptera</taxon>
        <taxon>Endopterygota</taxon>
        <taxon>Hymenoptera</taxon>
        <taxon>Apocrita</taxon>
        <taxon>Aculeata</taxon>
        <taxon>Apoidea</taxon>
        <taxon>Anthophila</taxon>
        <taxon>Apidae</taxon>
        <taxon>Heterotrigona</taxon>
    </lineage>
</organism>
<feature type="region of interest" description="Disordered" evidence="1">
    <location>
        <begin position="1"/>
        <end position="44"/>
    </location>
</feature>
<dbReference type="AlphaFoldDB" id="A0A6V7GWR5"/>
<sequence>MLGSVGSRHISSMRRRGSSPMVRGAGLTGYVPAPGTSGGSNDPSVLLEMKTFPPKRRKAVTTSDYKSCALVQTRMKFGDITTVDSRWRCDENNCNVVGSVNSRTVVAGCGGGQRFVQPLLGMIFSHKTVRA</sequence>